<gene>
    <name evidence="2" type="ORF">NON19_05380</name>
</gene>
<dbReference type="CDD" id="cd00158">
    <property type="entry name" value="RHOD"/>
    <property type="match status" value="1"/>
</dbReference>
<dbReference type="EMBL" id="JANFNH010000003">
    <property type="protein sequence ID" value="MCQ4041472.1"/>
    <property type="molecule type" value="Genomic_DNA"/>
</dbReference>
<dbReference type="InterPro" id="IPR001307">
    <property type="entry name" value="Thiosulphate_STrfase_CS"/>
</dbReference>
<dbReference type="InterPro" id="IPR050229">
    <property type="entry name" value="GlpE_sulfurtransferase"/>
</dbReference>
<dbReference type="SMART" id="SM00450">
    <property type="entry name" value="RHOD"/>
    <property type="match status" value="1"/>
</dbReference>
<dbReference type="InterPro" id="IPR001763">
    <property type="entry name" value="Rhodanese-like_dom"/>
</dbReference>
<accession>A0ABT1P7X0</accession>
<feature type="domain" description="Rhodanese" evidence="1">
    <location>
        <begin position="29"/>
        <end position="106"/>
    </location>
</feature>
<comment type="caution">
    <text evidence="2">The sequence shown here is derived from an EMBL/GenBank/DDBJ whole genome shotgun (WGS) entry which is preliminary data.</text>
</comment>
<dbReference type="PROSITE" id="PS00380">
    <property type="entry name" value="RHODANESE_1"/>
    <property type="match status" value="1"/>
</dbReference>
<dbReference type="Proteomes" id="UP001206206">
    <property type="component" value="Unassembled WGS sequence"/>
</dbReference>
<sequence length="112" mass="11936">MPKNIGRDEVQKKIEAGATVLEALPASYYEDKHLPGALNFPLDDVDKLAGELLQDKSAEIVVYCTDTTCNNSGIAATRLEELGYTNVHKYAAGKSDWIAAGLPTESGPAAKA</sequence>
<organism evidence="2 3">
    <name type="scientific">Streptantibioticus rubrisoli</name>
    <dbReference type="NCBI Taxonomy" id="1387313"/>
    <lineage>
        <taxon>Bacteria</taxon>
        <taxon>Bacillati</taxon>
        <taxon>Actinomycetota</taxon>
        <taxon>Actinomycetes</taxon>
        <taxon>Kitasatosporales</taxon>
        <taxon>Streptomycetaceae</taxon>
        <taxon>Streptantibioticus</taxon>
    </lineage>
</organism>
<name>A0ABT1P7X0_9ACTN</name>
<dbReference type="Gene3D" id="3.40.250.10">
    <property type="entry name" value="Rhodanese-like domain"/>
    <property type="match status" value="1"/>
</dbReference>
<dbReference type="PANTHER" id="PTHR43031:SF7">
    <property type="entry name" value="NITRIC OXIDE REDUCTASE FLRD-NAD(+) REDUCTASE"/>
    <property type="match status" value="1"/>
</dbReference>
<keyword evidence="3" id="KW-1185">Reference proteome</keyword>
<evidence type="ECO:0000313" key="2">
    <source>
        <dbReference type="EMBL" id="MCQ4041472.1"/>
    </source>
</evidence>
<evidence type="ECO:0000259" key="1">
    <source>
        <dbReference type="PROSITE" id="PS50206"/>
    </source>
</evidence>
<protein>
    <submittedName>
        <fullName evidence="2">Rhodanese-like domain-containing protein</fullName>
    </submittedName>
</protein>
<evidence type="ECO:0000313" key="3">
    <source>
        <dbReference type="Proteomes" id="UP001206206"/>
    </source>
</evidence>
<dbReference type="PANTHER" id="PTHR43031">
    <property type="entry name" value="FAD-DEPENDENT OXIDOREDUCTASE"/>
    <property type="match status" value="1"/>
</dbReference>
<proteinExistence type="predicted"/>
<dbReference type="SUPFAM" id="SSF52821">
    <property type="entry name" value="Rhodanese/Cell cycle control phosphatase"/>
    <property type="match status" value="1"/>
</dbReference>
<dbReference type="InterPro" id="IPR036873">
    <property type="entry name" value="Rhodanese-like_dom_sf"/>
</dbReference>
<dbReference type="RefSeq" id="WP_255925459.1">
    <property type="nucleotide sequence ID" value="NZ_JANFNH010000003.1"/>
</dbReference>
<dbReference type="PROSITE" id="PS50206">
    <property type="entry name" value="RHODANESE_3"/>
    <property type="match status" value="1"/>
</dbReference>
<dbReference type="Pfam" id="PF00581">
    <property type="entry name" value="Rhodanese"/>
    <property type="match status" value="1"/>
</dbReference>
<reference evidence="2 3" key="1">
    <citation type="submission" date="2022-06" db="EMBL/GenBank/DDBJ databases">
        <title>Draft genome sequence of type strain Streptomyces rubrisoli DSM 42083.</title>
        <authorList>
            <person name="Duangmal K."/>
            <person name="Klaysubun C."/>
        </authorList>
    </citation>
    <scope>NUCLEOTIDE SEQUENCE [LARGE SCALE GENOMIC DNA]</scope>
    <source>
        <strain evidence="2 3">DSM 42083</strain>
    </source>
</reference>